<keyword evidence="3" id="KW-1185">Reference proteome</keyword>
<accession>A0A7X9XD65</accession>
<dbReference type="AlphaFoldDB" id="A0A7X9XD65"/>
<dbReference type="EMBL" id="JABANE010000163">
    <property type="protein sequence ID" value="NME72463.1"/>
    <property type="molecule type" value="Genomic_DNA"/>
</dbReference>
<evidence type="ECO:0000313" key="2">
    <source>
        <dbReference type="EMBL" id="NME72463.1"/>
    </source>
</evidence>
<dbReference type="PROSITE" id="PS51257">
    <property type="entry name" value="PROKAR_LIPOPROTEIN"/>
    <property type="match status" value="1"/>
</dbReference>
<keyword evidence="1" id="KW-0732">Signal</keyword>
<organism evidence="2 3">
    <name type="scientific">Flammeovirga aprica JL-4</name>
    <dbReference type="NCBI Taxonomy" id="694437"/>
    <lineage>
        <taxon>Bacteria</taxon>
        <taxon>Pseudomonadati</taxon>
        <taxon>Bacteroidota</taxon>
        <taxon>Cytophagia</taxon>
        <taxon>Cytophagales</taxon>
        <taxon>Flammeovirgaceae</taxon>
        <taxon>Flammeovirga</taxon>
    </lineage>
</organism>
<proteinExistence type="predicted"/>
<sequence>MITKSIKLQSILLIALTLFAFSCSTESSISLDEPSEVEDYVKFELQGEEVEFDFQYSFGFSSTSFRDSISFTNTKELMHPDIDGLEIQFEFLSMQAHSQLDTVDSEVVFDDGTTIPENIYKPRNLKLNSTYFTNPVTNTLEPQNGITTIEIYNNIYQGGVVTLHYNGNVYTSLLPEGKSRPNDFLIISSYDAEKHLAEGTFSLTLYSEAIEEYITIDKGEFSF</sequence>
<gene>
    <name evidence="2" type="ORF">HHU12_31165</name>
</gene>
<name>A0A7X9XD65_9BACT</name>
<dbReference type="Proteomes" id="UP000576082">
    <property type="component" value="Unassembled WGS sequence"/>
</dbReference>
<protein>
    <submittedName>
        <fullName evidence="2">Uncharacterized protein</fullName>
    </submittedName>
</protein>
<reference evidence="2 3" key="1">
    <citation type="submission" date="2020-04" db="EMBL/GenBank/DDBJ databases">
        <title>Flammeovirga sp. SR4, a novel species isolated from seawater.</title>
        <authorList>
            <person name="Wang X."/>
        </authorList>
    </citation>
    <scope>NUCLEOTIDE SEQUENCE [LARGE SCALE GENOMIC DNA]</scope>
    <source>
        <strain evidence="2 3">ATCC 23126</strain>
    </source>
</reference>
<evidence type="ECO:0000313" key="3">
    <source>
        <dbReference type="Proteomes" id="UP000576082"/>
    </source>
</evidence>
<feature type="chain" id="PRO_5030542494" evidence="1">
    <location>
        <begin position="21"/>
        <end position="223"/>
    </location>
</feature>
<dbReference type="RefSeq" id="WP_169660653.1">
    <property type="nucleotide sequence ID" value="NZ_JABANE010000163.1"/>
</dbReference>
<evidence type="ECO:0000256" key="1">
    <source>
        <dbReference type="SAM" id="SignalP"/>
    </source>
</evidence>
<feature type="signal peptide" evidence="1">
    <location>
        <begin position="1"/>
        <end position="20"/>
    </location>
</feature>
<comment type="caution">
    <text evidence="2">The sequence shown here is derived from an EMBL/GenBank/DDBJ whole genome shotgun (WGS) entry which is preliminary data.</text>
</comment>